<feature type="transmembrane region" description="Helical" evidence="5">
    <location>
        <begin position="427"/>
        <end position="446"/>
    </location>
</feature>
<dbReference type="Gene3D" id="3.40.1180.10">
    <property type="entry name" value="Decaprenyl diphosphate synthase-like"/>
    <property type="match status" value="1"/>
</dbReference>
<dbReference type="PANTHER" id="PTHR10291">
    <property type="entry name" value="DEHYDRODOLICHYL DIPHOSPHATE SYNTHASE FAMILY MEMBER"/>
    <property type="match status" value="1"/>
</dbReference>
<dbReference type="SUPFAM" id="SSF64005">
    <property type="entry name" value="Undecaprenyl diphosphate synthase"/>
    <property type="match status" value="1"/>
</dbReference>
<reference evidence="7" key="1">
    <citation type="submission" date="2023-07" db="EMBL/GenBank/DDBJ databases">
        <authorList>
            <person name="Stuckert A."/>
        </authorList>
    </citation>
    <scope>NUCLEOTIDE SEQUENCE</scope>
</reference>
<evidence type="ECO:0000256" key="2">
    <source>
        <dbReference type="ARBA" id="ARBA00012596"/>
    </source>
</evidence>
<evidence type="ECO:0000256" key="3">
    <source>
        <dbReference type="ARBA" id="ARBA00022679"/>
    </source>
</evidence>
<dbReference type="InterPro" id="IPR038717">
    <property type="entry name" value="Tc1-like_DDE_dom"/>
</dbReference>
<dbReference type="NCBIfam" id="TIGR00055">
    <property type="entry name" value="uppS"/>
    <property type="match status" value="1"/>
</dbReference>
<accession>A0ABN9LZS8</accession>
<dbReference type="InterPro" id="IPR036424">
    <property type="entry name" value="UPP_synth-like_sf"/>
</dbReference>
<gene>
    <name evidence="7" type="ORF">RIMI_LOCUS14184242</name>
</gene>
<protein>
    <recommendedName>
        <fullName evidence="2">ditrans,polycis-polyprenyl diphosphate synthase [(2E,6E)-farnesyldiphosphate specific]</fullName>
        <ecNumber evidence="2">2.5.1.87</ecNumber>
    </recommendedName>
</protein>
<comment type="caution">
    <text evidence="7">The sequence shown here is derived from an EMBL/GenBank/DDBJ whole genome shotgun (WGS) entry which is preliminary data.</text>
</comment>
<keyword evidence="5" id="KW-1133">Transmembrane helix</keyword>
<proteinExistence type="inferred from homology"/>
<evidence type="ECO:0000313" key="8">
    <source>
        <dbReference type="Proteomes" id="UP001176940"/>
    </source>
</evidence>
<evidence type="ECO:0000313" key="7">
    <source>
        <dbReference type="EMBL" id="CAJ0953089.1"/>
    </source>
</evidence>
<dbReference type="EC" id="2.5.1.87" evidence="2"/>
<sequence length="447" mass="50624">MSWIRDKELSLIERLCANVLKAGPIPKHVAFIMDGNRRYAQKCHVERQEGHSQGFEKLAETLRWCLNLGICEVTVYAFSIENFKRSKEEVDGLMELARQKFTRLLEEKSCSARRVPLLKPVHVRARRKFAREHLDDPEEFWENVLWSDETKLELFGRNTTCRVWRKKNTELHPSNTIPTVKHGGGNIMLWGCFSAKGPGRLIRVHERMNGAMYRAILSANLLPSARALKMKHGWVFLHDNDPKHTATATKEWLRKKHFKVLEWPSQSPDLNPIENLWRELKVRVAKRKANNITALEEICMEEWANIPTTVCGNLLKTYRKRLTSVIANKGYIAKDKLQKHEVCIRVIGDLSLLPEDIQRLIAQAVLETKAYSKDGHRRGLLPIASRDQELLIPDAGGSILGSSPSLPFCPAGGPEADTLPTNGSLSLVQVILLGGGFVVIFLVGGVQ</sequence>
<dbReference type="PANTHER" id="PTHR10291:SF43">
    <property type="entry name" value="DEHYDRODOLICHYL DIPHOSPHATE SYNTHASE COMPLEX SUBUNIT DHDDS"/>
    <property type="match status" value="1"/>
</dbReference>
<dbReference type="Pfam" id="PF01255">
    <property type="entry name" value="Prenyltransf"/>
    <property type="match status" value="1"/>
</dbReference>
<dbReference type="Proteomes" id="UP001176940">
    <property type="component" value="Unassembled WGS sequence"/>
</dbReference>
<keyword evidence="5" id="KW-0812">Transmembrane</keyword>
<evidence type="ECO:0000256" key="5">
    <source>
        <dbReference type="SAM" id="Phobius"/>
    </source>
</evidence>
<keyword evidence="8" id="KW-1185">Reference proteome</keyword>
<keyword evidence="3" id="KW-0808">Transferase</keyword>
<dbReference type="Gene3D" id="3.30.420.10">
    <property type="entry name" value="Ribonuclease H-like superfamily/Ribonuclease H"/>
    <property type="match status" value="1"/>
</dbReference>
<keyword evidence="5" id="KW-0472">Membrane</keyword>
<evidence type="ECO:0000256" key="1">
    <source>
        <dbReference type="ARBA" id="ARBA00005432"/>
    </source>
</evidence>
<comment type="similarity">
    <text evidence="1">Belongs to the UPP synthase family.</text>
</comment>
<dbReference type="EMBL" id="CAUEEQ010036229">
    <property type="protein sequence ID" value="CAJ0953089.1"/>
    <property type="molecule type" value="Genomic_DNA"/>
</dbReference>
<comment type="catalytic activity">
    <reaction evidence="4">
        <text>n isopentenyl diphosphate + (2E,6E)-farnesyl diphosphate = a di-trans,poly-cis-polyprenyl diphosphate + n diphosphate</text>
        <dbReference type="Rhea" id="RHEA:53008"/>
        <dbReference type="Rhea" id="RHEA-COMP:19494"/>
        <dbReference type="ChEBI" id="CHEBI:33019"/>
        <dbReference type="ChEBI" id="CHEBI:128769"/>
        <dbReference type="ChEBI" id="CHEBI:136960"/>
        <dbReference type="ChEBI" id="CHEBI:175763"/>
        <dbReference type="EC" id="2.5.1.87"/>
    </reaction>
</comment>
<organism evidence="7 8">
    <name type="scientific">Ranitomeya imitator</name>
    <name type="common">mimic poison frog</name>
    <dbReference type="NCBI Taxonomy" id="111125"/>
    <lineage>
        <taxon>Eukaryota</taxon>
        <taxon>Metazoa</taxon>
        <taxon>Chordata</taxon>
        <taxon>Craniata</taxon>
        <taxon>Vertebrata</taxon>
        <taxon>Euteleostomi</taxon>
        <taxon>Amphibia</taxon>
        <taxon>Batrachia</taxon>
        <taxon>Anura</taxon>
        <taxon>Neobatrachia</taxon>
        <taxon>Hyloidea</taxon>
        <taxon>Dendrobatidae</taxon>
        <taxon>Dendrobatinae</taxon>
        <taxon>Ranitomeya</taxon>
    </lineage>
</organism>
<dbReference type="InterPro" id="IPR001441">
    <property type="entry name" value="UPP_synth-like"/>
</dbReference>
<dbReference type="InterPro" id="IPR036397">
    <property type="entry name" value="RNaseH_sf"/>
</dbReference>
<evidence type="ECO:0000256" key="4">
    <source>
        <dbReference type="ARBA" id="ARBA00047353"/>
    </source>
</evidence>
<dbReference type="Pfam" id="PF13358">
    <property type="entry name" value="DDE_3"/>
    <property type="match status" value="1"/>
</dbReference>
<feature type="domain" description="Tc1-like transposase DDE" evidence="6">
    <location>
        <begin position="144"/>
        <end position="295"/>
    </location>
</feature>
<evidence type="ECO:0000259" key="6">
    <source>
        <dbReference type="Pfam" id="PF13358"/>
    </source>
</evidence>
<name>A0ABN9LZS8_9NEOB</name>